<organism evidence="7 8">
    <name type="scientific">Nicotiana sylvestris</name>
    <name type="common">Wood tobacco</name>
    <name type="synonym">South American tobacco</name>
    <dbReference type="NCBI Taxonomy" id="4096"/>
    <lineage>
        <taxon>Eukaryota</taxon>
        <taxon>Viridiplantae</taxon>
        <taxon>Streptophyta</taxon>
        <taxon>Embryophyta</taxon>
        <taxon>Tracheophyta</taxon>
        <taxon>Spermatophyta</taxon>
        <taxon>Magnoliopsida</taxon>
        <taxon>eudicotyledons</taxon>
        <taxon>Gunneridae</taxon>
        <taxon>Pentapetalae</taxon>
        <taxon>asterids</taxon>
        <taxon>lamiids</taxon>
        <taxon>Solanales</taxon>
        <taxon>Solanaceae</taxon>
        <taxon>Nicotianoideae</taxon>
        <taxon>Nicotianeae</taxon>
        <taxon>Nicotiana</taxon>
    </lineage>
</organism>
<feature type="domain" description="MADS-box" evidence="6">
    <location>
        <begin position="1"/>
        <end position="48"/>
    </location>
</feature>
<dbReference type="PANTHER" id="PTHR47723:SF23">
    <property type="entry name" value="REVERSE TRANSCRIPTASE-LIKE PROTEIN"/>
    <property type="match status" value="1"/>
</dbReference>
<comment type="subcellular location">
    <subcellularLocation>
        <location evidence="1">Nucleus</location>
    </subcellularLocation>
</comment>
<evidence type="ECO:0000256" key="5">
    <source>
        <dbReference type="ARBA" id="ARBA00023242"/>
    </source>
</evidence>
<dbReference type="InterPro" id="IPR002100">
    <property type="entry name" value="TF_MADSbox"/>
</dbReference>
<dbReference type="GO" id="GO:0005634">
    <property type="term" value="C:nucleus"/>
    <property type="evidence" value="ECO:0007669"/>
    <property type="project" value="UniProtKB-SubCell"/>
</dbReference>
<dbReference type="RefSeq" id="XP_009799760.1">
    <property type="nucleotide sequence ID" value="XM_009801458.1"/>
</dbReference>
<feature type="non-terminal residue" evidence="8">
    <location>
        <position position="353"/>
    </location>
</feature>
<evidence type="ECO:0000313" key="8">
    <source>
        <dbReference type="RefSeq" id="XP_009799760.1"/>
    </source>
</evidence>
<dbReference type="Gene3D" id="3.40.1810.10">
    <property type="entry name" value="Transcription factor, MADS-box"/>
    <property type="match status" value="1"/>
</dbReference>
<keyword evidence="7" id="KW-1185">Reference proteome</keyword>
<dbReference type="InterPro" id="IPR044730">
    <property type="entry name" value="RNase_H-like_dom_plant"/>
</dbReference>
<evidence type="ECO:0000259" key="6">
    <source>
        <dbReference type="PROSITE" id="PS50066"/>
    </source>
</evidence>
<name>A0A1U7YLP8_NICSY</name>
<dbReference type="GO" id="GO:0046983">
    <property type="term" value="F:protein dimerization activity"/>
    <property type="evidence" value="ECO:0007669"/>
    <property type="project" value="InterPro"/>
</dbReference>
<gene>
    <name evidence="8" type="primary">LOC104245789</name>
</gene>
<dbReference type="InterPro" id="IPR036879">
    <property type="entry name" value="TF_MADSbox_sf"/>
</dbReference>
<evidence type="ECO:0000256" key="2">
    <source>
        <dbReference type="ARBA" id="ARBA00023015"/>
    </source>
</evidence>
<reference evidence="8" key="2">
    <citation type="submission" date="2025-08" db="UniProtKB">
        <authorList>
            <consortium name="RefSeq"/>
        </authorList>
    </citation>
    <scope>IDENTIFICATION</scope>
    <source>
        <tissue evidence="8">Leaf</tissue>
    </source>
</reference>
<dbReference type="InterPro" id="IPR053151">
    <property type="entry name" value="RNase_H-like"/>
</dbReference>
<keyword evidence="5" id="KW-0539">Nucleus</keyword>
<dbReference type="SUPFAM" id="SSF53098">
    <property type="entry name" value="Ribonuclease H-like"/>
    <property type="match status" value="1"/>
</dbReference>
<evidence type="ECO:0000256" key="3">
    <source>
        <dbReference type="ARBA" id="ARBA00023125"/>
    </source>
</evidence>
<keyword evidence="3" id="KW-0238">DNA-binding</keyword>
<dbReference type="Pfam" id="PF13456">
    <property type="entry name" value="RVT_3"/>
    <property type="match status" value="1"/>
</dbReference>
<dbReference type="CDD" id="cd06222">
    <property type="entry name" value="RNase_H_like"/>
    <property type="match status" value="1"/>
</dbReference>
<dbReference type="InterPro" id="IPR002156">
    <property type="entry name" value="RNaseH_domain"/>
</dbReference>
<proteinExistence type="predicted"/>
<sequence length="353" mass="40179">MAEENQNKKKTYQVRKECIKRKTMELSTLCDIKCCTIITSPQGELQTWPENLDAVKQVLNLYTKTLSPNKKANEELSEEEIDILTLVESKLDAVNNRIRYLENKNAGFVRKKVNVKFTTQQATEFSYLAASHHKGKKRTFGNLHWNPPKANLYKFNTDGAHSTTADRIGGIIRNSNVEWILSFSRTVPKGTSVSAELHVLLTGLKLVHEYNLQPLEVDAKEIVKILQINNISFANMLKDCRYLLNQLGNPVVQHAYKEQNRVANQLAKAGKYFATKYVPCVYATVPVFVKQVSEDDRKSLLDSVPSKETFPILCRLGEKPDSDVALVLLRGFWGIGDWLDRVRHSFYVYGVVL</sequence>
<dbReference type="SUPFAM" id="SSF55455">
    <property type="entry name" value="SRF-like"/>
    <property type="match status" value="1"/>
</dbReference>
<keyword evidence="2" id="KW-0805">Transcription regulation</keyword>
<dbReference type="GO" id="GO:0003677">
    <property type="term" value="F:DNA binding"/>
    <property type="evidence" value="ECO:0007669"/>
    <property type="project" value="UniProtKB-KW"/>
</dbReference>
<dbReference type="eggNOG" id="KOG1075">
    <property type="taxonomic scope" value="Eukaryota"/>
</dbReference>
<evidence type="ECO:0000256" key="1">
    <source>
        <dbReference type="ARBA" id="ARBA00004123"/>
    </source>
</evidence>
<dbReference type="GO" id="GO:0004523">
    <property type="term" value="F:RNA-DNA hybrid ribonuclease activity"/>
    <property type="evidence" value="ECO:0007669"/>
    <property type="project" value="InterPro"/>
</dbReference>
<dbReference type="PANTHER" id="PTHR47723">
    <property type="entry name" value="OS05G0353850 PROTEIN"/>
    <property type="match status" value="1"/>
</dbReference>
<dbReference type="Gene3D" id="3.30.420.10">
    <property type="entry name" value="Ribonuclease H-like superfamily/Ribonuclease H"/>
    <property type="match status" value="1"/>
</dbReference>
<protein>
    <submittedName>
        <fullName evidence="8">Uncharacterized protein LOC104245789</fullName>
    </submittedName>
</protein>
<dbReference type="InterPro" id="IPR036397">
    <property type="entry name" value="RNaseH_sf"/>
</dbReference>
<reference evidence="7" key="1">
    <citation type="journal article" date="2013" name="Genome Biol.">
        <title>Reference genomes and transcriptomes of Nicotiana sylvestris and Nicotiana tomentosiformis.</title>
        <authorList>
            <person name="Sierro N."/>
            <person name="Battey J.N."/>
            <person name="Ouadi S."/>
            <person name="Bovet L."/>
            <person name="Goepfert S."/>
            <person name="Bakaher N."/>
            <person name="Peitsch M.C."/>
            <person name="Ivanov N.V."/>
        </authorList>
    </citation>
    <scope>NUCLEOTIDE SEQUENCE [LARGE SCALE GENOMIC DNA]</scope>
</reference>
<keyword evidence="4" id="KW-0804">Transcription</keyword>
<dbReference type="Proteomes" id="UP000189701">
    <property type="component" value="Unplaced"/>
</dbReference>
<evidence type="ECO:0000313" key="7">
    <source>
        <dbReference type="Proteomes" id="UP000189701"/>
    </source>
</evidence>
<dbReference type="AlphaFoldDB" id="A0A1U7YLP8"/>
<dbReference type="InterPro" id="IPR012337">
    <property type="entry name" value="RNaseH-like_sf"/>
</dbReference>
<evidence type="ECO:0000256" key="4">
    <source>
        <dbReference type="ARBA" id="ARBA00023163"/>
    </source>
</evidence>
<dbReference type="OrthoDB" id="1306058at2759"/>
<dbReference type="Pfam" id="PF00319">
    <property type="entry name" value="SRF-TF"/>
    <property type="match status" value="1"/>
</dbReference>
<accession>A0A1U7YLP8</accession>
<dbReference type="PROSITE" id="PS50066">
    <property type="entry name" value="MADS_BOX_2"/>
    <property type="match status" value="1"/>
</dbReference>